<dbReference type="InterPro" id="IPR020472">
    <property type="entry name" value="WD40_PAC1"/>
</dbReference>
<dbReference type="SMART" id="SM00320">
    <property type="entry name" value="WD40"/>
    <property type="match status" value="6"/>
</dbReference>
<dbReference type="SUPFAM" id="SSF50978">
    <property type="entry name" value="WD40 repeat-like"/>
    <property type="match status" value="1"/>
</dbReference>
<keyword evidence="11" id="KW-1185">Reference proteome</keyword>
<comment type="similarity">
    <text evidence="7">Belongs to the WD repeat KATNB1 family.</text>
</comment>
<dbReference type="AlphaFoldDB" id="A0A9E7KX63"/>
<dbReference type="OrthoDB" id="538223at2759"/>
<keyword evidence="3 8" id="KW-0853">WD repeat</keyword>
<dbReference type="InterPro" id="IPR001680">
    <property type="entry name" value="WD40_rpt"/>
</dbReference>
<organism evidence="10 11">
    <name type="scientific">Musa troglodytarum</name>
    <name type="common">fe'i banana</name>
    <dbReference type="NCBI Taxonomy" id="320322"/>
    <lineage>
        <taxon>Eukaryota</taxon>
        <taxon>Viridiplantae</taxon>
        <taxon>Streptophyta</taxon>
        <taxon>Embryophyta</taxon>
        <taxon>Tracheophyta</taxon>
        <taxon>Spermatophyta</taxon>
        <taxon>Magnoliopsida</taxon>
        <taxon>Liliopsida</taxon>
        <taxon>Zingiberales</taxon>
        <taxon>Musaceae</taxon>
        <taxon>Musa</taxon>
    </lineage>
</organism>
<keyword evidence="2 7" id="KW-0963">Cytoplasm</keyword>
<feature type="domain" description="Katanin p80 subunit C-terminal" evidence="9">
    <location>
        <begin position="641"/>
        <end position="781"/>
    </location>
</feature>
<dbReference type="PRINTS" id="PR00320">
    <property type="entry name" value="GPROTEINBRPT"/>
</dbReference>
<dbReference type="GO" id="GO:0007019">
    <property type="term" value="P:microtubule depolymerization"/>
    <property type="evidence" value="ECO:0007669"/>
    <property type="project" value="TreeGrafter"/>
</dbReference>
<dbReference type="Proteomes" id="UP001055439">
    <property type="component" value="Chromosome 8"/>
</dbReference>
<dbReference type="InterPro" id="IPR036322">
    <property type="entry name" value="WD40_repeat_dom_sf"/>
</dbReference>
<evidence type="ECO:0000256" key="1">
    <source>
        <dbReference type="ARBA" id="ARBA00004245"/>
    </source>
</evidence>
<keyword evidence="5" id="KW-0677">Repeat</keyword>
<evidence type="ECO:0000256" key="8">
    <source>
        <dbReference type="PROSITE-ProRule" id="PRU00221"/>
    </source>
</evidence>
<dbReference type="Gene3D" id="2.130.10.10">
    <property type="entry name" value="YVTN repeat-like/Quinoprotein amine dehydrogenase"/>
    <property type="match status" value="2"/>
</dbReference>
<feature type="repeat" description="WD" evidence="8">
    <location>
        <begin position="43"/>
        <end position="85"/>
    </location>
</feature>
<keyword evidence="4 7" id="KW-0493">Microtubule</keyword>
<dbReference type="Pfam" id="PF00400">
    <property type="entry name" value="WD40"/>
    <property type="match status" value="5"/>
</dbReference>
<dbReference type="PROSITE" id="PS50082">
    <property type="entry name" value="WD_REPEATS_2"/>
    <property type="match status" value="5"/>
</dbReference>
<dbReference type="FunFam" id="2.130.10.10:FF:000626">
    <property type="entry name" value="Katanin p80 WD40 repeat-containing subunit B1 homolog"/>
    <property type="match status" value="1"/>
</dbReference>
<reference evidence="10" key="1">
    <citation type="submission" date="2022-05" db="EMBL/GenBank/DDBJ databases">
        <title>The Musa troglodytarum L. genome provides insights into the mechanism of non-climacteric behaviour and enrichment of carotenoids.</title>
        <authorList>
            <person name="Wang J."/>
        </authorList>
    </citation>
    <scope>NUCLEOTIDE SEQUENCE</scope>
    <source>
        <tissue evidence="10">Leaf</tissue>
    </source>
</reference>
<dbReference type="EMBL" id="CP097510">
    <property type="protein sequence ID" value="URE30334.1"/>
    <property type="molecule type" value="Genomic_DNA"/>
</dbReference>
<dbReference type="GO" id="GO:0005874">
    <property type="term" value="C:microtubule"/>
    <property type="evidence" value="ECO:0007669"/>
    <property type="project" value="UniProtKB-KW"/>
</dbReference>
<dbReference type="PANTHER" id="PTHR19845:SF0">
    <property type="entry name" value="KATANIN P80 WD40 REPEAT-CONTAINING SUBUNIT B1"/>
    <property type="match status" value="1"/>
</dbReference>
<dbReference type="HAMAP" id="MF_03022">
    <property type="entry name" value="Katanin_p80_B1"/>
    <property type="match status" value="1"/>
</dbReference>
<evidence type="ECO:0000313" key="10">
    <source>
        <dbReference type="EMBL" id="URE30334.1"/>
    </source>
</evidence>
<dbReference type="InterPro" id="IPR015943">
    <property type="entry name" value="WD40/YVTN_repeat-like_dom_sf"/>
</dbReference>
<dbReference type="GO" id="GO:0008352">
    <property type="term" value="C:katanin complex"/>
    <property type="evidence" value="ECO:0007669"/>
    <property type="project" value="InterPro"/>
</dbReference>
<evidence type="ECO:0000256" key="2">
    <source>
        <dbReference type="ARBA" id="ARBA00022490"/>
    </source>
</evidence>
<evidence type="ECO:0000256" key="7">
    <source>
        <dbReference type="HAMAP-Rule" id="MF_03022"/>
    </source>
</evidence>
<comment type="subcellular location">
    <subcellularLocation>
        <location evidence="1 7">Cytoplasm</location>
        <location evidence="1 7">Cytoskeleton</location>
    </subcellularLocation>
</comment>
<evidence type="ECO:0000256" key="3">
    <source>
        <dbReference type="ARBA" id="ARBA00022574"/>
    </source>
</evidence>
<dbReference type="PROSITE" id="PS50294">
    <property type="entry name" value="WD_REPEATS_REGION"/>
    <property type="match status" value="5"/>
</dbReference>
<comment type="function">
    <text evidence="7">May participate in a complex which severs microtubules in an ATP-dependent manner. Microtubule severing may promote rapid reorganization of cellular microtubule arrays.</text>
</comment>
<sequence length="891" mass="98148">MLGSRHFEEEEEGAAVWFSDASFMATTKRAYKLLLTRVNLEEFVAHSSNVNCLKIGRKTSRVLVTGGDDNKVNIWAIGKPNAIMSLSGHMSAVESVSFDSSEVLVAAGAASGSIKLWDLEEAKIVRTLTGHRSNCIAVDFHPFGEFFASGSLDTNLKIWDIRRKGCIHTYKGHTRGVNAIKFTPDGRWVVSGGEDNIVKLWDLTAGKLLHDFKLHEGQIQCIDFHPHEFLLATGSADRTVKFWDLETFELIGSAGPETSGVRSMTFNPDGRTLLCGLHESLKIFSWEPIRCHDAVDVGWSRLSDMNIHEGKLLGCSYNQSCVGVWVVDLSRIEPYAIASAVVTNGHSESKSTSSGNLSLQADDNIKSSMGRLSISQSSEPNSKETKQVASAVVPGTPQRIATSASQKATTITTAPVVTSVKRSSSKAQATTNLPTINKSEIIPVVVPRTSPRFELSSDSTKSTGVGRTVPYDIQSKFANFQKVSNIRDDSDKADMSVQSVGTEHNELLEQTAISSCNAVTQPVIAGENNLNDIKRVRTRRLGANLFRESSANYDQENYSIRVHKPKEACSFDVPKGGRTKSLVANWERRERSPTYDGPRLSSSSETMADANSYSLRGHNQIAEKEIVPASDEDAISFVLEKHDQFLNVAQSRLTKLRIVYRLWERNDIKGVISAIEKMSDHAVSADVLSSLMDKSDVITLDICPALLPLLTSLLESKMDRHLGISLEMLLKLVRIFGPVISSTLSAGPSVGVDLQAEQRLERCNLCFIELEKVKHRISLLIRPLASPLQANHWAHTMGLTDLGAEAALKHSNCDLTSMQLAKSESILQRVKRVYLPKQYKKFHNTSRESTGTQLLCHRESGLCCPLQRLAAYEVEKAKRSARFVGCKSCAR</sequence>
<dbReference type="FunFam" id="2.130.10.10:FF:000583">
    <property type="entry name" value="Katanin p80 WD40 repeat-containing subunit B1 homolog"/>
    <property type="match status" value="1"/>
</dbReference>
<feature type="repeat" description="WD" evidence="8">
    <location>
        <begin position="128"/>
        <end position="169"/>
    </location>
</feature>
<dbReference type="InterPro" id="IPR026962">
    <property type="entry name" value="KTNB1"/>
</dbReference>
<dbReference type="GO" id="GO:0005737">
    <property type="term" value="C:cytoplasm"/>
    <property type="evidence" value="ECO:0007669"/>
    <property type="project" value="UniProtKB-UniRule"/>
</dbReference>
<evidence type="ECO:0000259" key="9">
    <source>
        <dbReference type="Pfam" id="PF13925"/>
    </source>
</evidence>
<gene>
    <name evidence="10" type="ORF">MUK42_12770</name>
</gene>
<dbReference type="PROSITE" id="PS00678">
    <property type="entry name" value="WD_REPEATS_1"/>
    <property type="match status" value="2"/>
</dbReference>
<dbReference type="Pfam" id="PF13925">
    <property type="entry name" value="Katanin_con80"/>
    <property type="match status" value="1"/>
</dbReference>
<feature type="repeat" description="WD" evidence="8">
    <location>
        <begin position="212"/>
        <end position="253"/>
    </location>
</feature>
<accession>A0A9E7KX63</accession>
<dbReference type="GO" id="GO:0051013">
    <property type="term" value="P:microtubule severing"/>
    <property type="evidence" value="ECO:0007669"/>
    <property type="project" value="UniProtKB-UniRule"/>
</dbReference>
<dbReference type="InterPro" id="IPR028021">
    <property type="entry name" value="Katanin_C-terminal"/>
</dbReference>
<dbReference type="CDD" id="cd00200">
    <property type="entry name" value="WD40"/>
    <property type="match status" value="1"/>
</dbReference>
<proteinExistence type="inferred from homology"/>
<name>A0A9E7KX63_9LILI</name>
<feature type="repeat" description="WD" evidence="8">
    <location>
        <begin position="86"/>
        <end position="127"/>
    </location>
</feature>
<protein>
    <recommendedName>
        <fullName evidence="7">Katanin p80 WD40 repeat-containing subunit B1 homolog</fullName>
    </recommendedName>
</protein>
<evidence type="ECO:0000256" key="6">
    <source>
        <dbReference type="ARBA" id="ARBA00023212"/>
    </source>
</evidence>
<feature type="repeat" description="WD" evidence="8">
    <location>
        <begin position="170"/>
        <end position="211"/>
    </location>
</feature>
<dbReference type="InterPro" id="IPR019775">
    <property type="entry name" value="WD40_repeat_CS"/>
</dbReference>
<dbReference type="PANTHER" id="PTHR19845">
    <property type="entry name" value="KATANIN P80 SUBUNIT"/>
    <property type="match status" value="1"/>
</dbReference>
<evidence type="ECO:0000313" key="11">
    <source>
        <dbReference type="Proteomes" id="UP001055439"/>
    </source>
</evidence>
<evidence type="ECO:0000256" key="4">
    <source>
        <dbReference type="ARBA" id="ARBA00022701"/>
    </source>
</evidence>
<evidence type="ECO:0000256" key="5">
    <source>
        <dbReference type="ARBA" id="ARBA00022737"/>
    </source>
</evidence>
<dbReference type="GO" id="GO:0008017">
    <property type="term" value="F:microtubule binding"/>
    <property type="evidence" value="ECO:0007669"/>
    <property type="project" value="UniProtKB-UniRule"/>
</dbReference>
<keyword evidence="6 7" id="KW-0206">Cytoskeleton</keyword>